<evidence type="ECO:0000256" key="2">
    <source>
        <dbReference type="SAM" id="Phobius"/>
    </source>
</evidence>
<dbReference type="SUPFAM" id="SSF53448">
    <property type="entry name" value="Nucleotide-diphospho-sugar transferases"/>
    <property type="match status" value="1"/>
</dbReference>
<keyword evidence="2" id="KW-0472">Membrane</keyword>
<dbReference type="EMBL" id="KY684084">
    <property type="protein sequence ID" value="ARF09145.1"/>
    <property type="molecule type" value="Genomic_DNA"/>
</dbReference>
<reference evidence="3" key="1">
    <citation type="journal article" date="2017" name="Science">
        <title>Giant viruses with an expanded complement of translation system components.</title>
        <authorList>
            <person name="Schulz F."/>
            <person name="Yutin N."/>
            <person name="Ivanova N.N."/>
            <person name="Ortega D.R."/>
            <person name="Lee T.K."/>
            <person name="Vierheilig J."/>
            <person name="Daims H."/>
            <person name="Horn M."/>
            <person name="Wagner M."/>
            <person name="Jensen G.J."/>
            <person name="Kyrpides N.C."/>
            <person name="Koonin E.V."/>
            <person name="Woyke T."/>
        </authorList>
    </citation>
    <scope>NUCLEOTIDE SEQUENCE</scope>
    <source>
        <strain evidence="3">CTV1</strain>
    </source>
</reference>
<feature type="transmembrane region" description="Helical" evidence="2">
    <location>
        <begin position="262"/>
        <end position="284"/>
    </location>
</feature>
<sequence length="287" mass="34277">MIRDETSNLAIPMIIHQIWYQGIENIPEDYPNYSNSWKKYNPDYKYMFWDKDKIDNLINNFFPYFKERYNSYPKIIQKIDVSKFMILYIYGGVYVDLDSECLKSINSLLENNKIILSKNNGNAIINLYNHGTISQVLENSFLASEKNNNFWIHCINMAMAEDIKQNFWETNEKYVFRTTGPSLVSRAYHSYPNKNDFTLIDYKLLDPLCVCEHYNYDCQNNDCRKLFPNSYSMHHYGGTTSSNGWMSSYVKELNPYLCKYRYNFLMCCVVFCIIVIICTFYLFYRKF</sequence>
<gene>
    <name evidence="3" type="ORF">Catovirus_2_94</name>
</gene>
<dbReference type="PANTHER" id="PTHR32385:SF15">
    <property type="entry name" value="INOSITOL PHOSPHOCERAMIDE MANNOSYLTRANSFERASE 1"/>
    <property type="match status" value="1"/>
</dbReference>
<dbReference type="GO" id="GO:0016020">
    <property type="term" value="C:membrane"/>
    <property type="evidence" value="ECO:0007669"/>
    <property type="project" value="GOC"/>
</dbReference>
<protein>
    <submittedName>
        <fullName evidence="3">Glycosyltransferase</fullName>
    </submittedName>
</protein>
<dbReference type="GO" id="GO:0000030">
    <property type="term" value="F:mannosyltransferase activity"/>
    <property type="evidence" value="ECO:0007669"/>
    <property type="project" value="TreeGrafter"/>
</dbReference>
<organism evidence="3">
    <name type="scientific">Catovirus CTV1</name>
    <dbReference type="NCBI Taxonomy" id="1977631"/>
    <lineage>
        <taxon>Viruses</taxon>
        <taxon>Varidnaviria</taxon>
        <taxon>Bamfordvirae</taxon>
        <taxon>Nucleocytoviricota</taxon>
        <taxon>Megaviricetes</taxon>
        <taxon>Imitervirales</taxon>
        <taxon>Mimiviridae</taxon>
        <taxon>Klosneuvirinae</taxon>
        <taxon>Catovirus</taxon>
    </lineage>
</organism>
<evidence type="ECO:0000256" key="1">
    <source>
        <dbReference type="ARBA" id="ARBA00022679"/>
    </source>
</evidence>
<keyword evidence="1 3" id="KW-0808">Transferase</keyword>
<dbReference type="PANTHER" id="PTHR32385">
    <property type="entry name" value="MANNOSYL PHOSPHORYLINOSITOL CERAMIDE SYNTHASE"/>
    <property type="match status" value="1"/>
</dbReference>
<dbReference type="Gene3D" id="3.90.550.20">
    <property type="match status" value="1"/>
</dbReference>
<accession>A0A1V0SBP5</accession>
<name>A0A1V0SBP5_9VIRU</name>
<dbReference type="InterPro" id="IPR029044">
    <property type="entry name" value="Nucleotide-diphossugar_trans"/>
</dbReference>
<dbReference type="Pfam" id="PF04488">
    <property type="entry name" value="Gly_transf_sug"/>
    <property type="match status" value="1"/>
</dbReference>
<dbReference type="InterPro" id="IPR007577">
    <property type="entry name" value="GlycoTrfase_DXD_sugar-bd_CS"/>
</dbReference>
<keyword evidence="2" id="KW-0812">Transmembrane</keyword>
<dbReference type="GO" id="GO:0051999">
    <property type="term" value="P:mannosyl-inositol phosphorylceramide biosynthetic process"/>
    <property type="evidence" value="ECO:0007669"/>
    <property type="project" value="TreeGrafter"/>
</dbReference>
<dbReference type="InterPro" id="IPR051706">
    <property type="entry name" value="Glycosyltransferase_domain"/>
</dbReference>
<proteinExistence type="predicted"/>
<evidence type="ECO:0000313" key="3">
    <source>
        <dbReference type="EMBL" id="ARF09145.1"/>
    </source>
</evidence>
<keyword evidence="2" id="KW-1133">Transmembrane helix</keyword>